<evidence type="ECO:0000313" key="5">
    <source>
        <dbReference type="EMBL" id="RGS43117.1"/>
    </source>
</evidence>
<dbReference type="SMART" id="SM00903">
    <property type="entry name" value="Flavin_Reduct"/>
    <property type="match status" value="1"/>
</dbReference>
<dbReference type="SUPFAM" id="SSF50475">
    <property type="entry name" value="FMN-binding split barrel"/>
    <property type="match status" value="1"/>
</dbReference>
<protein>
    <submittedName>
        <fullName evidence="5">Flavin oxidoreductase</fullName>
    </submittedName>
</protein>
<dbReference type="OrthoDB" id="9806228at2"/>
<reference evidence="5 6" key="1">
    <citation type="submission" date="2018-08" db="EMBL/GenBank/DDBJ databases">
        <title>A genome reference for cultivated species of the human gut microbiota.</title>
        <authorList>
            <person name="Zou Y."/>
            <person name="Xue W."/>
            <person name="Luo G."/>
        </authorList>
    </citation>
    <scope>NUCLEOTIDE SEQUENCE [LARGE SCALE GENOMIC DNA]</scope>
    <source>
        <strain evidence="5 6">AF22-21</strain>
    </source>
</reference>
<dbReference type="InterPro" id="IPR012349">
    <property type="entry name" value="Split_barrel_FMN-bd"/>
</dbReference>
<dbReference type="GO" id="GO:0016646">
    <property type="term" value="F:oxidoreductase activity, acting on the CH-NH group of donors, NAD or NADP as acceptor"/>
    <property type="evidence" value="ECO:0007669"/>
    <property type="project" value="UniProtKB-ARBA"/>
</dbReference>
<comment type="cofactor">
    <cofactor evidence="1">
        <name>FMN</name>
        <dbReference type="ChEBI" id="CHEBI:58210"/>
    </cofactor>
</comment>
<proteinExistence type="inferred from homology"/>
<dbReference type="AlphaFoldDB" id="A0A412ISN4"/>
<dbReference type="PANTHER" id="PTHR43567">
    <property type="entry name" value="FLAVOREDOXIN-RELATED-RELATED"/>
    <property type="match status" value="1"/>
</dbReference>
<comment type="caution">
    <text evidence="5">The sequence shown here is derived from an EMBL/GenBank/DDBJ whole genome shotgun (WGS) entry which is preliminary data.</text>
</comment>
<dbReference type="Gene3D" id="2.30.110.10">
    <property type="entry name" value="Electron Transport, Fmn-binding Protein, Chain A"/>
    <property type="match status" value="1"/>
</dbReference>
<name>A0A412ISN4_9FIRM</name>
<dbReference type="InterPro" id="IPR002563">
    <property type="entry name" value="Flavin_Rdtase-like_dom"/>
</dbReference>
<dbReference type="Proteomes" id="UP000283295">
    <property type="component" value="Unassembled WGS sequence"/>
</dbReference>
<organism evidence="5 6">
    <name type="scientific">Coprococcus eutactus</name>
    <dbReference type="NCBI Taxonomy" id="33043"/>
    <lineage>
        <taxon>Bacteria</taxon>
        <taxon>Bacillati</taxon>
        <taxon>Bacillota</taxon>
        <taxon>Clostridia</taxon>
        <taxon>Lachnospirales</taxon>
        <taxon>Lachnospiraceae</taxon>
        <taxon>Coprococcus</taxon>
    </lineage>
</organism>
<comment type="similarity">
    <text evidence="3">Belongs to the flavoredoxin family.</text>
</comment>
<keyword evidence="2" id="KW-0285">Flavoprotein</keyword>
<accession>A0A412ISN4</accession>
<evidence type="ECO:0000256" key="3">
    <source>
        <dbReference type="ARBA" id="ARBA00038054"/>
    </source>
</evidence>
<dbReference type="InterPro" id="IPR052174">
    <property type="entry name" value="Flavoredoxin"/>
</dbReference>
<dbReference type="GO" id="GO:0010181">
    <property type="term" value="F:FMN binding"/>
    <property type="evidence" value="ECO:0007669"/>
    <property type="project" value="InterPro"/>
</dbReference>
<dbReference type="EMBL" id="QRVK01000010">
    <property type="protein sequence ID" value="RGS43117.1"/>
    <property type="molecule type" value="Genomic_DNA"/>
</dbReference>
<evidence type="ECO:0000313" key="6">
    <source>
        <dbReference type="Proteomes" id="UP000283295"/>
    </source>
</evidence>
<sequence length="184" mass="19902">MSKNLGAKPMLVPQPVMMIGTYDADGNANVMNAAWGGIVGENEIIFDLGSHKTTENIKLNKAFTVAIADAEHVAACDYVGIVSANDDPDKMKKAGFTTRKSEFVNAPVINELSLTMECKLKEIIDGDKFLGEIVNVVADDRILGDDGEITYEEFHPIAFDTIGHGYFALGDRVGDAFSEGNKLK</sequence>
<evidence type="ECO:0000256" key="1">
    <source>
        <dbReference type="ARBA" id="ARBA00001917"/>
    </source>
</evidence>
<feature type="domain" description="Flavin reductase like" evidence="4">
    <location>
        <begin position="10"/>
        <end position="151"/>
    </location>
</feature>
<dbReference type="Pfam" id="PF01613">
    <property type="entry name" value="Flavin_Reduct"/>
    <property type="match status" value="1"/>
</dbReference>
<dbReference type="PANTHER" id="PTHR43567:SF1">
    <property type="entry name" value="FLAVOREDOXIN"/>
    <property type="match status" value="1"/>
</dbReference>
<evidence type="ECO:0000259" key="4">
    <source>
        <dbReference type="SMART" id="SM00903"/>
    </source>
</evidence>
<evidence type="ECO:0000256" key="2">
    <source>
        <dbReference type="ARBA" id="ARBA00022630"/>
    </source>
</evidence>
<gene>
    <name evidence="5" type="ORF">DWX94_05810</name>
</gene>